<feature type="transmembrane region" description="Helical" evidence="2">
    <location>
        <begin position="86"/>
        <end position="105"/>
    </location>
</feature>
<name>A0A9X1SY98_9ACTN</name>
<dbReference type="RefSeq" id="WP_231449509.1">
    <property type="nucleotide sequence ID" value="NZ_JAJOMB010000032.1"/>
</dbReference>
<feature type="transmembrane region" description="Helical" evidence="2">
    <location>
        <begin position="56"/>
        <end position="74"/>
    </location>
</feature>
<feature type="transmembrane region" description="Helical" evidence="2">
    <location>
        <begin position="21"/>
        <end position="44"/>
    </location>
</feature>
<feature type="region of interest" description="Disordered" evidence="1">
    <location>
        <begin position="227"/>
        <end position="255"/>
    </location>
</feature>
<keyword evidence="2" id="KW-1133">Transmembrane helix</keyword>
<feature type="compositionally biased region" description="Acidic residues" evidence="1">
    <location>
        <begin position="246"/>
        <end position="255"/>
    </location>
</feature>
<dbReference type="EMBL" id="JAJOMB010000032">
    <property type="protein sequence ID" value="MCD5316659.1"/>
    <property type="molecule type" value="Genomic_DNA"/>
</dbReference>
<dbReference type="AlphaFoldDB" id="A0A9X1SY98"/>
<evidence type="ECO:0000313" key="3">
    <source>
        <dbReference type="EMBL" id="MCD5316659.1"/>
    </source>
</evidence>
<comment type="caution">
    <text evidence="3">The sequence shown here is derived from an EMBL/GenBank/DDBJ whole genome shotgun (WGS) entry which is preliminary data.</text>
</comment>
<dbReference type="Proteomes" id="UP001138997">
    <property type="component" value="Unassembled WGS sequence"/>
</dbReference>
<evidence type="ECO:0000256" key="1">
    <source>
        <dbReference type="SAM" id="MobiDB-lite"/>
    </source>
</evidence>
<keyword evidence="2" id="KW-0472">Membrane</keyword>
<accession>A0A9X1SY98</accession>
<sequence>MLKNGSWPGIIQWFKADVDRAFAAIVCTVLGAIALAGSATHVLHVGAYPEVGVSGWMVWTVAGSLEVLAAYSAWEMRRRHGWNRCVPIVVLLLAVAFIVLANLAAADEKSWAAQLPWAEAFAVAPPVSFLSVAAIAETREWRRAGRRARLSARTLKGSTTSEGEQRSRQHPGPGKPSLPEVGSGETLSVQENEDRTSSVMRWIAEGHDRRRILTEGTAVLGISESTMRREIKGVTVPNSRSQPTPEDAEVASDGI</sequence>
<feature type="transmembrane region" description="Helical" evidence="2">
    <location>
        <begin position="117"/>
        <end position="136"/>
    </location>
</feature>
<gene>
    <name evidence="3" type="ORF">LR394_37750</name>
</gene>
<proteinExistence type="predicted"/>
<reference evidence="3" key="1">
    <citation type="submission" date="2021-11" db="EMBL/GenBank/DDBJ databases">
        <title>Streptomyces corallinus and Kineosporia corallina sp. nov., two new coral-derived marine actinobacteria.</title>
        <authorList>
            <person name="Buangrab K."/>
            <person name="Sutthacheep M."/>
            <person name="Yeemin T."/>
            <person name="Harunari E."/>
            <person name="Igarashi Y."/>
            <person name="Sripreechasak P."/>
            <person name="Kanchanasin P."/>
            <person name="Tanasupawat S."/>
            <person name="Phongsopitanun W."/>
        </authorList>
    </citation>
    <scope>NUCLEOTIDE SEQUENCE</scope>
    <source>
        <strain evidence="3">JCM 31032</strain>
    </source>
</reference>
<keyword evidence="4" id="KW-1185">Reference proteome</keyword>
<evidence type="ECO:0000313" key="4">
    <source>
        <dbReference type="Proteomes" id="UP001138997"/>
    </source>
</evidence>
<evidence type="ECO:0000256" key="2">
    <source>
        <dbReference type="SAM" id="Phobius"/>
    </source>
</evidence>
<feature type="region of interest" description="Disordered" evidence="1">
    <location>
        <begin position="152"/>
        <end position="196"/>
    </location>
</feature>
<organism evidence="3 4">
    <name type="scientific">Kineosporia babensis</name>
    <dbReference type="NCBI Taxonomy" id="499548"/>
    <lineage>
        <taxon>Bacteria</taxon>
        <taxon>Bacillati</taxon>
        <taxon>Actinomycetota</taxon>
        <taxon>Actinomycetes</taxon>
        <taxon>Kineosporiales</taxon>
        <taxon>Kineosporiaceae</taxon>
        <taxon>Kineosporia</taxon>
    </lineage>
</organism>
<keyword evidence="2" id="KW-0812">Transmembrane</keyword>
<protein>
    <submittedName>
        <fullName evidence="3">Uncharacterized protein</fullName>
    </submittedName>
</protein>